<dbReference type="RefSeq" id="WP_053183409.1">
    <property type="nucleotide sequence ID" value="NZ_LGIA01000151.1"/>
</dbReference>
<keyword evidence="3" id="KW-0106">Calcium</keyword>
<sequence length="737" mass="83854">MNRIEMKLGSFSIAILLLCTFAISRAEQFSVKSPNQMLTLSLEVGEGLTYSVAYNGREIIKASSIALHLASGTILGNEPVVKTTDVVNIDETLYPVLGKNKELANSYQELSIVFEGNYALILRAYNEGVAYRFKTYFDHEIFIESEEANFVFGDPVGSVFPTADPTMRSWERAYDTYSSLAEINQEQFCVTPALFRNEEVNIVIAESDLYSYPGLYLQPIGEGAVKGKWAHYPKTVSDPDDVYAYHRVLERENYLAKTEGTRSFPWRVIIVNEDDKDLLNNELVYKLATASKLEDTSWIRPGKSVWEWWHDAILETDQVESGLNNLSFDLYKYYIDFAAEFDMEYITMDAGWSTNYAAQVCSYAASKDVGVIVWDFINLPIENPDRLTQIKNFGAAGVKIDLIERDDQEAIDWLEQLADECAKRELLLILHGCPKPTGLHRTYPNIVNFEAVRGAECAKWDRTPNPTYHTEFPFIRMLAGPLDYTPGSMRNVHDDEFEPVPHGIPMTMGTKAHELAMYVLFDQPLGYLCDSPVEYRKNMVAMNFLKKVPTTWDQTVPLEGKIGEFAVVARKKDNDWYVGAMTNNESRSITIDFSFLPTDETFAVEVYRDNVQTEQDAKAIGYETIEVTSQAVLDFNLARGGGLAMYLKKAVPTSTSDLEQERELNLFFNFDREVLNIESPEDIRKIKIFDLLGRLHFSREIPAYQKSLQVNIGHLNHGTYVADVEITDARMRQKFVK</sequence>
<evidence type="ECO:0000256" key="3">
    <source>
        <dbReference type="ARBA" id="ARBA00022837"/>
    </source>
</evidence>
<evidence type="ECO:0000259" key="6">
    <source>
        <dbReference type="Pfam" id="PF14509"/>
    </source>
</evidence>
<evidence type="ECO:0000256" key="2">
    <source>
        <dbReference type="ARBA" id="ARBA00011245"/>
    </source>
</evidence>
<protein>
    <recommendedName>
        <fullName evidence="9">Alpha-glucosidase</fullName>
    </recommendedName>
</protein>
<comment type="caution">
    <text evidence="7">The sequence shown here is derived from an EMBL/GenBank/DDBJ whole genome shotgun (WGS) entry which is preliminary data.</text>
</comment>
<dbReference type="STRING" id="1409788.NC99_22900"/>
<dbReference type="EMBL" id="LGIA01000151">
    <property type="protein sequence ID" value="KOH44858.1"/>
    <property type="molecule type" value="Genomic_DNA"/>
</dbReference>
<gene>
    <name evidence="7" type="ORF">NC99_22900</name>
</gene>
<dbReference type="InterPro" id="IPR029486">
    <property type="entry name" value="GH97_N"/>
</dbReference>
<dbReference type="SUPFAM" id="SSF51445">
    <property type="entry name" value="(Trans)glycosidases"/>
    <property type="match status" value="1"/>
</dbReference>
<name>A0A0L8V926_9BACT</name>
<evidence type="ECO:0000256" key="1">
    <source>
        <dbReference type="ARBA" id="ARBA00001913"/>
    </source>
</evidence>
<dbReference type="Gene3D" id="2.70.98.10">
    <property type="match status" value="1"/>
</dbReference>
<evidence type="ECO:0000313" key="8">
    <source>
        <dbReference type="Proteomes" id="UP000036958"/>
    </source>
</evidence>
<comment type="cofactor">
    <cofactor evidence="1">
        <name>Ca(2+)</name>
        <dbReference type="ChEBI" id="CHEBI:29108"/>
    </cofactor>
</comment>
<proteinExistence type="predicted"/>
<comment type="subunit">
    <text evidence="2">Monomer.</text>
</comment>
<dbReference type="PANTHER" id="PTHR35803">
    <property type="entry name" value="GLUCAN 1,4-ALPHA-GLUCOSIDASE SUSB-RELATED"/>
    <property type="match status" value="1"/>
</dbReference>
<evidence type="ECO:0000259" key="4">
    <source>
        <dbReference type="Pfam" id="PF10566"/>
    </source>
</evidence>
<keyword evidence="8" id="KW-1185">Reference proteome</keyword>
<feature type="domain" description="Glycosyl-hydrolase 97 N-terminal" evidence="5">
    <location>
        <begin position="31"/>
        <end position="288"/>
    </location>
</feature>
<dbReference type="Pfam" id="PF14508">
    <property type="entry name" value="GH97_N"/>
    <property type="match status" value="1"/>
</dbReference>
<dbReference type="Gene3D" id="3.20.20.70">
    <property type="entry name" value="Aldolase class I"/>
    <property type="match status" value="1"/>
</dbReference>
<dbReference type="OrthoDB" id="1109141at2"/>
<dbReference type="InterPro" id="IPR029483">
    <property type="entry name" value="GH97_C"/>
</dbReference>
<reference evidence="8" key="1">
    <citation type="submission" date="2015-07" db="EMBL/GenBank/DDBJ databases">
        <title>Genome sequencing of Sunxiuqinia dokdonensis strain SK.</title>
        <authorList>
            <person name="Ahn S."/>
            <person name="Kim B.-C."/>
        </authorList>
    </citation>
    <scope>NUCLEOTIDE SEQUENCE [LARGE SCALE GENOMIC DNA]</scope>
    <source>
        <strain evidence="8">SK</strain>
    </source>
</reference>
<dbReference type="InterPro" id="IPR013785">
    <property type="entry name" value="Aldolase_TIM"/>
</dbReference>
<dbReference type="GO" id="GO:0030246">
    <property type="term" value="F:carbohydrate binding"/>
    <property type="evidence" value="ECO:0007669"/>
    <property type="project" value="InterPro"/>
</dbReference>
<accession>A0A0L8V926</accession>
<feature type="domain" description="Glycosyl-hydrolase 97 catalytic" evidence="4">
    <location>
        <begin position="308"/>
        <end position="452"/>
    </location>
</feature>
<evidence type="ECO:0000313" key="7">
    <source>
        <dbReference type="EMBL" id="KOH44858.1"/>
    </source>
</evidence>
<dbReference type="InterPro" id="IPR052720">
    <property type="entry name" value="Glycosyl_hydrolase_97"/>
</dbReference>
<feature type="domain" description="Glycosyl-hydrolase 97 C-terminal oligomerisation" evidence="6">
    <location>
        <begin position="551"/>
        <end position="648"/>
    </location>
</feature>
<dbReference type="InterPro" id="IPR014718">
    <property type="entry name" value="GH-type_carb-bd"/>
</dbReference>
<dbReference type="Pfam" id="PF14509">
    <property type="entry name" value="GH97_C"/>
    <property type="match status" value="1"/>
</dbReference>
<dbReference type="PANTHER" id="PTHR35803:SF2">
    <property type="entry name" value="RETAINING ALPHA-GALACTOSIDASE"/>
    <property type="match status" value="1"/>
</dbReference>
<dbReference type="Proteomes" id="UP000036958">
    <property type="component" value="Unassembled WGS sequence"/>
</dbReference>
<dbReference type="InterPro" id="IPR017853">
    <property type="entry name" value="GH"/>
</dbReference>
<dbReference type="InterPro" id="IPR019563">
    <property type="entry name" value="GH97_catalytic"/>
</dbReference>
<organism evidence="7 8">
    <name type="scientific">Sunxiuqinia dokdonensis</name>
    <dbReference type="NCBI Taxonomy" id="1409788"/>
    <lineage>
        <taxon>Bacteria</taxon>
        <taxon>Pseudomonadati</taxon>
        <taxon>Bacteroidota</taxon>
        <taxon>Bacteroidia</taxon>
        <taxon>Marinilabiliales</taxon>
        <taxon>Prolixibacteraceae</taxon>
        <taxon>Sunxiuqinia</taxon>
    </lineage>
</organism>
<evidence type="ECO:0008006" key="9">
    <source>
        <dbReference type="Google" id="ProtNLM"/>
    </source>
</evidence>
<evidence type="ECO:0000259" key="5">
    <source>
        <dbReference type="Pfam" id="PF14508"/>
    </source>
</evidence>
<dbReference type="Pfam" id="PF10566">
    <property type="entry name" value="Glyco_hydro_97"/>
    <property type="match status" value="1"/>
</dbReference>
<dbReference type="AlphaFoldDB" id="A0A0L8V926"/>